<keyword evidence="2" id="KW-1185">Reference proteome</keyword>
<dbReference type="GeneID" id="55008201"/>
<name>A0A3G8F2V2_9CAUD</name>
<protein>
    <submittedName>
        <fullName evidence="1">Uncharacterized protein</fullName>
    </submittedName>
</protein>
<organism evidence="1 2">
    <name type="scientific">Escherichia phage Skarpretter</name>
    <dbReference type="NCBI Taxonomy" id="2488654"/>
    <lineage>
        <taxon>Viruses</taxon>
        <taxon>Duplodnaviria</taxon>
        <taxon>Heunggongvirae</taxon>
        <taxon>Uroviricota</taxon>
        <taxon>Caudoviricetes</taxon>
        <taxon>Skarprettervirus</taxon>
        <taxon>Skarprettervirus skarpretter</taxon>
    </lineage>
</organism>
<dbReference type="Proteomes" id="UP000279721">
    <property type="component" value="Segment"/>
</dbReference>
<sequence>MLVRISPQLGAQLMREWGIPEWPEDVPDAEYWHFEGRGVFCVHPNEEGGIDGHMSMAPGFRHHSRRMCREFIEKWGHLPIRVPIEISRRHVKNVVLKMGGFVESEPQEVPLIDGTTATVFFLRRLPYGERN</sequence>
<evidence type="ECO:0000313" key="2">
    <source>
        <dbReference type="Proteomes" id="UP000279721"/>
    </source>
</evidence>
<accession>A0A3G8F2V2</accession>
<dbReference type="EMBL" id="MK105855">
    <property type="protein sequence ID" value="AZF88656.1"/>
    <property type="molecule type" value="Genomic_DNA"/>
</dbReference>
<dbReference type="KEGG" id="vg:55008201"/>
<proteinExistence type="predicted"/>
<reference evidence="2" key="1">
    <citation type="submission" date="2018-10" db="EMBL/GenBank/DDBJ databases">
        <authorList>
            <person name="Olsen N.S."/>
            <person name="Kot W."/>
            <person name="Hansen L.H."/>
        </authorList>
    </citation>
    <scope>NUCLEOTIDE SEQUENCE [LARGE SCALE GENOMIC DNA]</scope>
</reference>
<evidence type="ECO:0000313" key="1">
    <source>
        <dbReference type="EMBL" id="AZF88656.1"/>
    </source>
</evidence>
<dbReference type="RefSeq" id="YP_009816889.1">
    <property type="nucleotide sequence ID" value="NC_048112.1"/>
</dbReference>